<comment type="catalytic activity">
    <reaction evidence="8">
        <text>Fe-coproporphyrin III + 2 H(+) = coproporphyrin III + Fe(2+)</text>
        <dbReference type="Rhea" id="RHEA:49572"/>
        <dbReference type="ChEBI" id="CHEBI:15378"/>
        <dbReference type="ChEBI" id="CHEBI:29033"/>
        <dbReference type="ChEBI" id="CHEBI:68438"/>
        <dbReference type="ChEBI" id="CHEBI:131725"/>
        <dbReference type="EC" id="4.99.1.9"/>
    </reaction>
    <physiologicalReaction direction="right-to-left" evidence="8">
        <dbReference type="Rhea" id="RHEA:49574"/>
    </physiologicalReaction>
</comment>
<dbReference type="GO" id="GO:0005737">
    <property type="term" value="C:cytoplasm"/>
    <property type="evidence" value="ECO:0007669"/>
    <property type="project" value="UniProtKB-SubCell"/>
</dbReference>
<organism evidence="11 12">
    <name type="scientific">Georgenia muralis</name>
    <dbReference type="NCBI Taxonomy" id="154117"/>
    <lineage>
        <taxon>Bacteria</taxon>
        <taxon>Bacillati</taxon>
        <taxon>Actinomycetota</taxon>
        <taxon>Actinomycetes</taxon>
        <taxon>Micrococcales</taxon>
        <taxon>Bogoriellaceae</taxon>
        <taxon>Georgenia</taxon>
    </lineage>
</organism>
<dbReference type="InterPro" id="IPR033644">
    <property type="entry name" value="Ferrochelatase_C"/>
</dbReference>
<evidence type="ECO:0000256" key="5">
    <source>
        <dbReference type="ARBA" id="ARBA00023133"/>
    </source>
</evidence>
<dbReference type="EMBL" id="RKRA01000001">
    <property type="protein sequence ID" value="RPF26604.1"/>
    <property type="molecule type" value="Genomic_DNA"/>
</dbReference>
<keyword evidence="12" id="KW-1185">Reference proteome</keyword>
<reference evidence="11 12" key="1">
    <citation type="submission" date="2018-11" db="EMBL/GenBank/DDBJ databases">
        <title>Sequencing the genomes of 1000 actinobacteria strains.</title>
        <authorList>
            <person name="Klenk H.-P."/>
        </authorList>
    </citation>
    <scope>NUCLEOTIDE SEQUENCE [LARGE SCALE GENOMIC DNA]</scope>
    <source>
        <strain evidence="11 12">DSM 14418</strain>
    </source>
</reference>
<dbReference type="FunFam" id="3.40.50.1400:FF:000008">
    <property type="entry name" value="Ferrochelatase"/>
    <property type="match status" value="1"/>
</dbReference>
<name>A0A3N4Z3Z2_9MICO</name>
<protein>
    <recommendedName>
        <fullName evidence="9">Coproporphyrin III ferrochelatase</fullName>
        <ecNumber evidence="9">4.99.1.9</ecNumber>
    </recommendedName>
</protein>
<evidence type="ECO:0000313" key="12">
    <source>
        <dbReference type="Proteomes" id="UP000280726"/>
    </source>
</evidence>
<comment type="caution">
    <text evidence="11">The sequence shown here is derived from an EMBL/GenBank/DDBJ whole genome shotgun (WGS) entry which is preliminary data.</text>
</comment>
<sequence length="398" mass="42155">MRASDMPSLSPYDAVLLLSFGGPEKPEDVVPFLRNVTAGRGIPDERLAEVGEHYYHFGGRSPINDQNKALLAALREDLAGRGVDTPVVWGNRNWDPFLTDALRELHDSGARRVLTLVTSAYGSYSGCRQYRENIAASLAALAAEGRELEVDKVRAYFNHPGFVAANVEAVTAAYERLDAAAGDGDSAADADGGRRPRPAAPLVFVTHSIPTPMEVGSGVETAASYSAQHLDVAGLVAQQVGERLGRPVPWELAYCSRSGTPVTPWLEPDVSRTLTALHADGAAAAVVAPIGFISDHMEVIYDLDVEARETADELGLRMERAATVGTAPEFVAGLVDLLLERAATVRGDVPERAAVGALGPWRDVCRPGCCRLRAGVDSGVPAACQAPDDAPAVTRAAV</sequence>
<dbReference type="Proteomes" id="UP000280726">
    <property type="component" value="Unassembled WGS sequence"/>
</dbReference>
<evidence type="ECO:0000256" key="6">
    <source>
        <dbReference type="ARBA" id="ARBA00023239"/>
    </source>
</evidence>
<evidence type="ECO:0000256" key="7">
    <source>
        <dbReference type="ARBA" id="ARBA00023244"/>
    </source>
</evidence>
<proteinExistence type="inferred from homology"/>
<dbReference type="NCBIfam" id="NF000689">
    <property type="entry name" value="PRK00035.2-1"/>
    <property type="match status" value="1"/>
</dbReference>
<dbReference type="GO" id="GO:0004325">
    <property type="term" value="F:ferrochelatase activity"/>
    <property type="evidence" value="ECO:0007669"/>
    <property type="project" value="UniProtKB-UniRule"/>
</dbReference>
<comment type="function">
    <text evidence="9">Involved in coproporphyrin-dependent heme b biosynthesis. Catalyzes the insertion of ferrous iron into coproporphyrin III to form Fe-coproporphyrin III.</text>
</comment>
<dbReference type="InterPro" id="IPR033659">
    <property type="entry name" value="Ferrochelatase_N"/>
</dbReference>
<comment type="caution">
    <text evidence="9">Lacks conserved residue(s) required for the propagation of feature annotation.</text>
</comment>
<keyword evidence="2 9" id="KW-0963">Cytoplasm</keyword>
<dbReference type="SUPFAM" id="SSF53800">
    <property type="entry name" value="Chelatase"/>
    <property type="match status" value="1"/>
</dbReference>
<keyword evidence="3 9" id="KW-0479">Metal-binding</keyword>
<dbReference type="CDD" id="cd03411">
    <property type="entry name" value="Ferrochelatase_N"/>
    <property type="match status" value="1"/>
</dbReference>
<feature type="binding site" evidence="9">
    <location>
        <position position="298"/>
    </location>
    <ligand>
        <name>Fe(2+)</name>
        <dbReference type="ChEBI" id="CHEBI:29033"/>
    </ligand>
</feature>
<keyword evidence="7 9" id="KW-0627">Porphyrin biosynthesis</keyword>
<dbReference type="AlphaFoldDB" id="A0A3N4Z3Z2"/>
<dbReference type="CDD" id="cd00419">
    <property type="entry name" value="Ferrochelatase_C"/>
    <property type="match status" value="1"/>
</dbReference>
<evidence type="ECO:0000256" key="4">
    <source>
        <dbReference type="ARBA" id="ARBA00023004"/>
    </source>
</evidence>
<keyword evidence="5 9" id="KW-0350">Heme biosynthesis</keyword>
<evidence type="ECO:0000256" key="10">
    <source>
        <dbReference type="RuleBase" id="RU004185"/>
    </source>
</evidence>
<dbReference type="GO" id="GO:0006783">
    <property type="term" value="P:heme biosynthetic process"/>
    <property type="evidence" value="ECO:0007669"/>
    <property type="project" value="UniProtKB-UniRule"/>
</dbReference>
<feature type="binding site" evidence="9">
    <location>
        <position position="207"/>
    </location>
    <ligand>
        <name>Fe(2+)</name>
        <dbReference type="ChEBI" id="CHEBI:29033"/>
    </ligand>
</feature>
<dbReference type="Gene3D" id="3.40.50.1400">
    <property type="match status" value="2"/>
</dbReference>
<feature type="binding site" evidence="9">
    <location>
        <position position="61"/>
    </location>
    <ligand>
        <name>Fe-coproporphyrin III</name>
        <dbReference type="ChEBI" id="CHEBI:68438"/>
    </ligand>
</feature>
<evidence type="ECO:0000256" key="1">
    <source>
        <dbReference type="ARBA" id="ARBA00004744"/>
    </source>
</evidence>
<evidence type="ECO:0000256" key="9">
    <source>
        <dbReference type="HAMAP-Rule" id="MF_00323"/>
    </source>
</evidence>
<comment type="pathway">
    <text evidence="1 9">Porphyrin-containing compound metabolism; protoheme biosynthesis.</text>
</comment>
<comment type="similarity">
    <text evidence="9 10">Belongs to the ferrochelatase family.</text>
</comment>
<evidence type="ECO:0000256" key="3">
    <source>
        <dbReference type="ARBA" id="ARBA00022723"/>
    </source>
</evidence>
<dbReference type="OrthoDB" id="9776380at2"/>
<dbReference type="Pfam" id="PF00762">
    <property type="entry name" value="Ferrochelatase"/>
    <property type="match status" value="1"/>
</dbReference>
<evidence type="ECO:0000256" key="2">
    <source>
        <dbReference type="ARBA" id="ARBA00022490"/>
    </source>
</evidence>
<keyword evidence="4 9" id="KW-0408">Iron</keyword>
<dbReference type="InterPro" id="IPR001015">
    <property type="entry name" value="Ferrochelatase"/>
</dbReference>
<dbReference type="PANTHER" id="PTHR11108:SF1">
    <property type="entry name" value="FERROCHELATASE, MITOCHONDRIAL"/>
    <property type="match status" value="1"/>
</dbReference>
<accession>A0A3N4Z3Z2</accession>
<keyword evidence="6 9" id="KW-0456">Lyase</keyword>
<dbReference type="GO" id="GO:0046872">
    <property type="term" value="F:metal ion binding"/>
    <property type="evidence" value="ECO:0007669"/>
    <property type="project" value="UniProtKB-KW"/>
</dbReference>
<comment type="subcellular location">
    <subcellularLocation>
        <location evidence="9">Cytoplasm</location>
    </subcellularLocation>
</comment>
<feature type="binding site" evidence="9">
    <location>
        <position position="130"/>
    </location>
    <ligand>
        <name>Fe-coproporphyrin III</name>
        <dbReference type="ChEBI" id="CHEBI:68438"/>
    </ligand>
</feature>
<gene>
    <name evidence="9" type="primary">cpfC</name>
    <name evidence="11" type="ORF">EDD32_1051</name>
</gene>
<dbReference type="PANTHER" id="PTHR11108">
    <property type="entry name" value="FERROCHELATASE"/>
    <property type="match status" value="1"/>
</dbReference>
<dbReference type="HAMAP" id="MF_00323">
    <property type="entry name" value="Ferrochelatase"/>
    <property type="match status" value="1"/>
</dbReference>
<evidence type="ECO:0000313" key="11">
    <source>
        <dbReference type="EMBL" id="RPF26604.1"/>
    </source>
</evidence>
<evidence type="ECO:0000256" key="8">
    <source>
        <dbReference type="ARBA" id="ARBA00024536"/>
    </source>
</evidence>
<dbReference type="EC" id="4.99.1.9" evidence="9"/>
<dbReference type="UniPathway" id="UPA00252"/>